<evidence type="ECO:0000313" key="2">
    <source>
        <dbReference type="Proteomes" id="UP001236559"/>
    </source>
</evidence>
<dbReference type="Proteomes" id="UP001236559">
    <property type="component" value="Unassembled WGS sequence"/>
</dbReference>
<dbReference type="EMBL" id="JAUSTN010000002">
    <property type="protein sequence ID" value="MDQ0274454.1"/>
    <property type="molecule type" value="Genomic_DNA"/>
</dbReference>
<gene>
    <name evidence="1" type="ORF">J2S72_000462</name>
</gene>
<dbReference type="RefSeq" id="WP_307494908.1">
    <property type="nucleotide sequence ID" value="NZ_JAUSTN010000002.1"/>
</dbReference>
<protein>
    <submittedName>
        <fullName evidence="1">Nuclease with TOPRIM domain</fullName>
    </submittedName>
</protein>
<dbReference type="SUPFAM" id="SSF160527">
    <property type="entry name" value="V-type ATPase subunit E-like"/>
    <property type="match status" value="1"/>
</dbReference>
<evidence type="ECO:0000313" key="1">
    <source>
        <dbReference type="EMBL" id="MDQ0274454.1"/>
    </source>
</evidence>
<accession>A0ABU0AT56</accession>
<proteinExistence type="predicted"/>
<name>A0ABU0AT56_9FIRM</name>
<organism evidence="1 2">
    <name type="scientific">Peptoniphilus koenoeneniae</name>
    <dbReference type="NCBI Taxonomy" id="507751"/>
    <lineage>
        <taxon>Bacteria</taxon>
        <taxon>Bacillati</taxon>
        <taxon>Bacillota</taxon>
        <taxon>Tissierellia</taxon>
        <taxon>Tissierellales</taxon>
        <taxon>Peptoniphilaceae</taxon>
        <taxon>Peptoniphilus</taxon>
    </lineage>
</organism>
<sequence>MILLENKMVLFNKLVFKEREKECQEKIQNEILKSQELLKEKEIEFQKKSQDLIDRRVSLAKEKKYEMIAQANESQRILRLEKNENLLARFIEDLFKAGEEFTKTDSYFDLQKNLFEKAIAGLEKGTYYLEIMAYDSAKDQLMAIAKKNNMQIILIDMDKSQIGGFKISDIEKTYKIDCSLKTKIEDSKYEIGKMFYFELEEVGN</sequence>
<keyword evidence="2" id="KW-1185">Reference proteome</keyword>
<comment type="caution">
    <text evidence="1">The sequence shown here is derived from an EMBL/GenBank/DDBJ whole genome shotgun (WGS) entry which is preliminary data.</text>
</comment>
<reference evidence="1 2" key="1">
    <citation type="submission" date="2023-07" db="EMBL/GenBank/DDBJ databases">
        <title>Genomic Encyclopedia of Type Strains, Phase IV (KMG-IV): sequencing the most valuable type-strain genomes for metagenomic binning, comparative biology and taxonomic classification.</title>
        <authorList>
            <person name="Goeker M."/>
        </authorList>
    </citation>
    <scope>NUCLEOTIDE SEQUENCE [LARGE SCALE GENOMIC DNA]</scope>
    <source>
        <strain evidence="1 2">DSM 22616</strain>
    </source>
</reference>